<feature type="compositionally biased region" description="Low complexity" evidence="1">
    <location>
        <begin position="320"/>
        <end position="350"/>
    </location>
</feature>
<evidence type="ECO:0000256" key="1">
    <source>
        <dbReference type="SAM" id="MobiDB-lite"/>
    </source>
</evidence>
<dbReference type="Proteomes" id="UP000479000">
    <property type="component" value="Unassembled WGS sequence"/>
</dbReference>
<proteinExistence type="predicted"/>
<dbReference type="EMBL" id="CADCXU010028911">
    <property type="protein sequence ID" value="CAB0015329.1"/>
    <property type="molecule type" value="Genomic_DNA"/>
</dbReference>
<dbReference type="AlphaFoldDB" id="A0A6H5HE81"/>
<reference evidence="2 3" key="1">
    <citation type="submission" date="2020-02" db="EMBL/GenBank/DDBJ databases">
        <authorList>
            <person name="Ferguson B K."/>
        </authorList>
    </citation>
    <scope>NUCLEOTIDE SEQUENCE [LARGE SCALE GENOMIC DNA]</scope>
</reference>
<feature type="compositionally biased region" description="Polar residues" evidence="1">
    <location>
        <begin position="305"/>
        <end position="319"/>
    </location>
</feature>
<feature type="region of interest" description="Disordered" evidence="1">
    <location>
        <begin position="305"/>
        <end position="350"/>
    </location>
</feature>
<organism evidence="2 3">
    <name type="scientific">Nesidiocoris tenuis</name>
    <dbReference type="NCBI Taxonomy" id="355587"/>
    <lineage>
        <taxon>Eukaryota</taxon>
        <taxon>Metazoa</taxon>
        <taxon>Ecdysozoa</taxon>
        <taxon>Arthropoda</taxon>
        <taxon>Hexapoda</taxon>
        <taxon>Insecta</taxon>
        <taxon>Pterygota</taxon>
        <taxon>Neoptera</taxon>
        <taxon>Paraneoptera</taxon>
        <taxon>Hemiptera</taxon>
        <taxon>Heteroptera</taxon>
        <taxon>Panheteroptera</taxon>
        <taxon>Cimicomorpha</taxon>
        <taxon>Miridae</taxon>
        <taxon>Dicyphina</taxon>
        <taxon>Nesidiocoris</taxon>
    </lineage>
</organism>
<evidence type="ECO:0000313" key="3">
    <source>
        <dbReference type="Proteomes" id="UP000479000"/>
    </source>
</evidence>
<accession>A0A6H5HE81</accession>
<gene>
    <name evidence="2" type="ORF">NTEN_LOCUS19669</name>
</gene>
<evidence type="ECO:0000313" key="2">
    <source>
        <dbReference type="EMBL" id="CAB0015329.1"/>
    </source>
</evidence>
<keyword evidence="3" id="KW-1185">Reference proteome</keyword>
<protein>
    <submittedName>
        <fullName evidence="2">Uncharacterized protein</fullName>
    </submittedName>
</protein>
<sequence length="387" mass="43362">MAESEVSFLALNVRETDARVSPEKRRWDLHIRHLTIRVAGANSVRERPDPDPSRFTLICALQLHSHLGSAITSPSNRLNLRKLGKVSSRSGIQLVILLILVSEVNFGGVMRPKSENRFGTKNGSTARYPANFGSPKSGQVTRITVIRVRRALKFMRNRSRRLRPGRRRQGWDVAVTRRRREGSGCGGGCRAGVLGSVGRQRVQSATGARLSRYPRHVRRRPRSVHHQDRLSSRPPRIRPSRLRIGALAVARLDASGTDRPEFNVMGAVPISELGTYLPSFRPERWRRKTRVSKNTLFAGVERFSSSAETQRADNNSMTTSSSPAARSAPSRRLSSFIADNSSPPGSSRPPSIRRRLHVFVDYLDTETSVIITNMNLLQCLQFSPYLM</sequence>
<feature type="region of interest" description="Disordered" evidence="1">
    <location>
        <begin position="216"/>
        <end position="238"/>
    </location>
</feature>
<name>A0A6H5HE81_9HEMI</name>